<dbReference type="AlphaFoldDB" id="A0A1I3FKB8"/>
<dbReference type="RefSeq" id="WP_092849732.1">
    <property type="nucleotide sequence ID" value="NZ_FOPY01000019.1"/>
</dbReference>
<sequence length="75" mass="8673">MRNAEPLASVKHELLDIFMSLQVAEHEARKKNAAVRHLRARRGIERHNEIKRLEKDIADLSDDVPGETPRDKGRH</sequence>
<protein>
    <submittedName>
        <fullName evidence="2">Uncharacterized protein</fullName>
    </submittedName>
</protein>
<evidence type="ECO:0000313" key="5">
    <source>
        <dbReference type="Proteomes" id="UP000294489"/>
    </source>
</evidence>
<evidence type="ECO:0000313" key="3">
    <source>
        <dbReference type="EMBL" id="TDX23347.1"/>
    </source>
</evidence>
<evidence type="ECO:0000256" key="1">
    <source>
        <dbReference type="SAM" id="MobiDB-lite"/>
    </source>
</evidence>
<gene>
    <name evidence="3" type="ORF">DFO67_12545</name>
    <name evidence="2" type="ORF">SAMN04487959_1194</name>
</gene>
<proteinExistence type="predicted"/>
<evidence type="ECO:0000313" key="4">
    <source>
        <dbReference type="Proteomes" id="UP000199040"/>
    </source>
</evidence>
<organism evidence="2 4">
    <name type="scientific">Modicisalibacter xianhensis</name>
    <dbReference type="NCBI Taxonomy" id="442341"/>
    <lineage>
        <taxon>Bacteria</taxon>
        <taxon>Pseudomonadati</taxon>
        <taxon>Pseudomonadota</taxon>
        <taxon>Gammaproteobacteria</taxon>
        <taxon>Oceanospirillales</taxon>
        <taxon>Halomonadaceae</taxon>
        <taxon>Modicisalibacter</taxon>
    </lineage>
</organism>
<feature type="region of interest" description="Disordered" evidence="1">
    <location>
        <begin position="55"/>
        <end position="75"/>
    </location>
</feature>
<keyword evidence="4" id="KW-1185">Reference proteome</keyword>
<evidence type="ECO:0000313" key="2">
    <source>
        <dbReference type="EMBL" id="SFI11361.1"/>
    </source>
</evidence>
<dbReference type="STRING" id="442341.SAMN04487959_1194"/>
<dbReference type="OrthoDB" id="6120917at2"/>
<reference evidence="3 5" key="2">
    <citation type="submission" date="2019-03" db="EMBL/GenBank/DDBJ databases">
        <title>Freshwater and sediment microbial communities from various areas in North America, analyzing microbe dynamics in response to fracking.</title>
        <authorList>
            <person name="Lamendella R."/>
        </authorList>
    </citation>
    <scope>NUCLEOTIDE SEQUENCE [LARGE SCALE GENOMIC DNA]</scope>
    <source>
        <strain evidence="3 5">6_TX</strain>
    </source>
</reference>
<dbReference type="EMBL" id="SOEC01000025">
    <property type="protein sequence ID" value="TDX23347.1"/>
    <property type="molecule type" value="Genomic_DNA"/>
</dbReference>
<reference evidence="2 4" key="1">
    <citation type="submission" date="2016-10" db="EMBL/GenBank/DDBJ databases">
        <authorList>
            <person name="de Groot N.N."/>
        </authorList>
    </citation>
    <scope>NUCLEOTIDE SEQUENCE [LARGE SCALE GENOMIC DNA]</scope>
    <source>
        <strain evidence="2 4">CGMCC 1.6848</strain>
    </source>
</reference>
<name>A0A1I3FKB8_9GAMM</name>
<dbReference type="EMBL" id="FOPY01000019">
    <property type="protein sequence ID" value="SFI11361.1"/>
    <property type="molecule type" value="Genomic_DNA"/>
</dbReference>
<dbReference type="Proteomes" id="UP000199040">
    <property type="component" value="Unassembled WGS sequence"/>
</dbReference>
<accession>A0A1I3FKB8</accession>
<dbReference type="InterPro" id="IPR058059">
    <property type="entry name" value="PA3496-like"/>
</dbReference>
<dbReference type="NCBIfam" id="NF046101">
    <property type="entry name" value="PA3496_fam"/>
    <property type="match status" value="1"/>
</dbReference>
<dbReference type="Proteomes" id="UP000294489">
    <property type="component" value="Unassembled WGS sequence"/>
</dbReference>